<dbReference type="CDD" id="cd00564">
    <property type="entry name" value="TMP_TenI"/>
    <property type="match status" value="1"/>
</dbReference>
<dbReference type="GO" id="GO:0006281">
    <property type="term" value="P:DNA repair"/>
    <property type="evidence" value="ECO:0007669"/>
    <property type="project" value="UniProtKB-KW"/>
</dbReference>
<feature type="binding site" evidence="18">
    <location>
        <position position="64"/>
    </location>
    <ligand>
        <name>Mg(2+)</name>
        <dbReference type="ChEBI" id="CHEBI:18420"/>
    </ligand>
</feature>
<keyword evidence="9" id="KW-0234">DNA repair</keyword>
<comment type="catalytic activity">
    <reaction evidence="11">
        <text>8-oxo-GTP + H2O = 8-oxo-GMP + diphosphate + H(+)</text>
        <dbReference type="Rhea" id="RHEA:67616"/>
        <dbReference type="ChEBI" id="CHEBI:15377"/>
        <dbReference type="ChEBI" id="CHEBI:15378"/>
        <dbReference type="ChEBI" id="CHEBI:33019"/>
        <dbReference type="ChEBI" id="CHEBI:143553"/>
        <dbReference type="ChEBI" id="CHEBI:145694"/>
    </reaction>
</comment>
<keyword evidence="5 18" id="KW-0479">Metal-binding</keyword>
<dbReference type="InterPro" id="IPR022998">
    <property type="entry name" value="ThiamineP_synth_TenI"/>
</dbReference>
<proteinExistence type="inferred from homology"/>
<dbReference type="InterPro" id="IPR003561">
    <property type="entry name" value="Mutator_MutT"/>
</dbReference>
<evidence type="ECO:0000256" key="15">
    <source>
        <dbReference type="ARBA" id="ARBA00041979"/>
    </source>
</evidence>
<evidence type="ECO:0000256" key="2">
    <source>
        <dbReference type="ARBA" id="ARBA00005582"/>
    </source>
</evidence>
<evidence type="ECO:0000256" key="1">
    <source>
        <dbReference type="ARBA" id="ARBA00001946"/>
    </source>
</evidence>
<protein>
    <recommendedName>
        <fullName evidence="13">8-oxo-dGTP diphosphatase</fullName>
        <ecNumber evidence="12">3.6.1.55</ecNumber>
    </recommendedName>
    <alternativeName>
        <fullName evidence="16">7,8-dihydro-8-oxoguanine-triphosphatase</fullName>
    </alternativeName>
    <alternativeName>
        <fullName evidence="15">Mutator protein MutT</fullName>
    </alternativeName>
    <alternativeName>
        <fullName evidence="14">dGTP pyrophosphohydrolase</fullName>
    </alternativeName>
</protein>
<comment type="similarity">
    <text evidence="2 19">Belongs to the Nudix hydrolase family.</text>
</comment>
<dbReference type="RefSeq" id="WP_162851212.1">
    <property type="nucleotide sequence ID" value="NZ_MWIN01000037.1"/>
</dbReference>
<sequence>MSSSAQPKPHIHVACGALRDADGRVLIVERPAGKIAALKWEFPGGKIEPGETPREALVRELQEEIGIVAQACRPLILFTHEYKERIVTLHTWLITGWDGELDAREGQRFSWQAPDAPHTLDVLPTVDPILRALRLPEDYVFTPPDADADRIRAGIPKLPRGALLRLRLPGLGDDTYEALAASLCAPAAAAGLRLVLDRDEAMARRIGAAGLHYSQARLASAPSSRDDTAPAPLLRFASCHDVDSLRHAERVGIDGVVLGSVAPTATHPGGATLGWDGFAALAAQSNLPAYAIGGVTPADKGRAFAAYAQGVAGISAYWSRSGS</sequence>
<evidence type="ECO:0000256" key="10">
    <source>
        <dbReference type="ARBA" id="ARBA00035861"/>
    </source>
</evidence>
<comment type="caution">
    <text evidence="21">The sequence shown here is derived from an EMBL/GenBank/DDBJ whole genome shotgun (WGS) entry which is preliminary data.</text>
</comment>
<feature type="domain" description="Nudix hydrolase" evidence="20">
    <location>
        <begin position="8"/>
        <end position="135"/>
    </location>
</feature>
<dbReference type="InterPro" id="IPR036206">
    <property type="entry name" value="ThiamineP_synth_sf"/>
</dbReference>
<dbReference type="GO" id="GO:0008413">
    <property type="term" value="F:8-oxo-7,8-dihydroguanosine triphosphate pyrophosphatase activity"/>
    <property type="evidence" value="ECO:0007669"/>
    <property type="project" value="InterPro"/>
</dbReference>
<name>A0A4R7P615_9GAMM</name>
<keyword evidence="6" id="KW-0227">DNA damage</keyword>
<dbReference type="GO" id="GO:0009228">
    <property type="term" value="P:thiamine biosynthetic process"/>
    <property type="evidence" value="ECO:0007669"/>
    <property type="project" value="UniProtKB-KW"/>
</dbReference>
<feature type="binding site" evidence="17">
    <location>
        <begin position="41"/>
        <end position="44"/>
    </location>
    <ligand>
        <name>8-oxo-dGTP</name>
        <dbReference type="ChEBI" id="CHEBI:77896"/>
    </ligand>
</feature>
<keyword evidence="8 18" id="KW-0460">Magnesium</keyword>
<dbReference type="GO" id="GO:0006260">
    <property type="term" value="P:DNA replication"/>
    <property type="evidence" value="ECO:0007669"/>
    <property type="project" value="UniProtKB-KW"/>
</dbReference>
<evidence type="ECO:0000256" key="17">
    <source>
        <dbReference type="PIRSR" id="PIRSR603561-1"/>
    </source>
</evidence>
<dbReference type="GO" id="GO:0044715">
    <property type="term" value="F:8-oxo-dGDP phosphatase activity"/>
    <property type="evidence" value="ECO:0007669"/>
    <property type="project" value="TreeGrafter"/>
</dbReference>
<dbReference type="GO" id="GO:0044716">
    <property type="term" value="F:8-oxo-GDP phosphatase activity"/>
    <property type="evidence" value="ECO:0007669"/>
    <property type="project" value="TreeGrafter"/>
</dbReference>
<dbReference type="Pfam" id="PF00293">
    <property type="entry name" value="NUDIX"/>
    <property type="match status" value="1"/>
</dbReference>
<dbReference type="EMBL" id="SOBT01000009">
    <property type="protein sequence ID" value="TDU28470.1"/>
    <property type="molecule type" value="Genomic_DNA"/>
</dbReference>
<dbReference type="InterPro" id="IPR047127">
    <property type="entry name" value="MutT-like"/>
</dbReference>
<dbReference type="SUPFAM" id="SSF55811">
    <property type="entry name" value="Nudix"/>
    <property type="match status" value="1"/>
</dbReference>
<dbReference type="InterPro" id="IPR013785">
    <property type="entry name" value="Aldolase_TIM"/>
</dbReference>
<dbReference type="SUPFAM" id="SSF51391">
    <property type="entry name" value="Thiamin phosphate synthase"/>
    <property type="match status" value="1"/>
</dbReference>
<evidence type="ECO:0000313" key="21">
    <source>
        <dbReference type="EMBL" id="TDU28470.1"/>
    </source>
</evidence>
<dbReference type="NCBIfam" id="NF006530">
    <property type="entry name" value="PRK08999.1"/>
    <property type="match status" value="1"/>
</dbReference>
<accession>A0A4R7P615</accession>
<dbReference type="InterPro" id="IPR020476">
    <property type="entry name" value="Nudix_hydrolase"/>
</dbReference>
<evidence type="ECO:0000256" key="11">
    <source>
        <dbReference type="ARBA" id="ARBA00036904"/>
    </source>
</evidence>
<dbReference type="Gene3D" id="3.90.79.10">
    <property type="entry name" value="Nucleoside Triphosphate Pyrophosphohydrolase"/>
    <property type="match status" value="1"/>
</dbReference>
<dbReference type="CDD" id="cd03425">
    <property type="entry name" value="NUDIX_MutT_NudA_like"/>
    <property type="match status" value="1"/>
</dbReference>
<evidence type="ECO:0000256" key="18">
    <source>
        <dbReference type="PIRSR" id="PIRSR603561-2"/>
    </source>
</evidence>
<evidence type="ECO:0000256" key="6">
    <source>
        <dbReference type="ARBA" id="ARBA00022763"/>
    </source>
</evidence>
<evidence type="ECO:0000256" key="19">
    <source>
        <dbReference type="RuleBase" id="RU003476"/>
    </source>
</evidence>
<keyword evidence="7 19" id="KW-0378">Hydrolase</keyword>
<dbReference type="PANTHER" id="PTHR47707:SF1">
    <property type="entry name" value="NUDIX HYDROLASE FAMILY PROTEIN"/>
    <property type="match status" value="1"/>
</dbReference>
<dbReference type="PROSITE" id="PS00893">
    <property type="entry name" value="NUDIX_BOX"/>
    <property type="match status" value="1"/>
</dbReference>
<dbReference type="GO" id="GO:0046872">
    <property type="term" value="F:metal ion binding"/>
    <property type="evidence" value="ECO:0007669"/>
    <property type="project" value="UniProtKB-KW"/>
</dbReference>
<gene>
    <name evidence="21" type="ORF">DFR24_2842</name>
</gene>
<reference evidence="21 22" key="1">
    <citation type="submission" date="2019-03" db="EMBL/GenBank/DDBJ databases">
        <title>Genomic Encyclopedia of Type Strains, Phase IV (KMG-IV): sequencing the most valuable type-strain genomes for metagenomic binning, comparative biology and taxonomic classification.</title>
        <authorList>
            <person name="Goeker M."/>
        </authorList>
    </citation>
    <scope>NUCLEOTIDE SEQUENCE [LARGE SCALE GENOMIC DNA]</scope>
    <source>
        <strain evidence="21 22">DSM 26377</strain>
    </source>
</reference>
<feature type="binding site" evidence="18">
    <location>
        <position position="44"/>
    </location>
    <ligand>
        <name>Mg(2+)</name>
        <dbReference type="ChEBI" id="CHEBI:18420"/>
    </ligand>
</feature>
<evidence type="ECO:0000256" key="9">
    <source>
        <dbReference type="ARBA" id="ARBA00023204"/>
    </source>
</evidence>
<evidence type="ECO:0000256" key="8">
    <source>
        <dbReference type="ARBA" id="ARBA00022842"/>
    </source>
</evidence>
<dbReference type="PANTHER" id="PTHR47707">
    <property type="entry name" value="8-OXO-DGTP DIPHOSPHATASE"/>
    <property type="match status" value="1"/>
</dbReference>
<evidence type="ECO:0000256" key="4">
    <source>
        <dbReference type="ARBA" id="ARBA00022705"/>
    </source>
</evidence>
<evidence type="ECO:0000256" key="14">
    <source>
        <dbReference type="ARBA" id="ARBA00041592"/>
    </source>
</evidence>
<evidence type="ECO:0000256" key="5">
    <source>
        <dbReference type="ARBA" id="ARBA00022723"/>
    </source>
</evidence>
<evidence type="ECO:0000256" key="3">
    <source>
        <dbReference type="ARBA" id="ARBA00022457"/>
    </source>
</evidence>
<evidence type="ECO:0000313" key="22">
    <source>
        <dbReference type="Proteomes" id="UP000295341"/>
    </source>
</evidence>
<evidence type="ECO:0000256" key="7">
    <source>
        <dbReference type="ARBA" id="ARBA00022801"/>
    </source>
</evidence>
<evidence type="ECO:0000256" key="16">
    <source>
        <dbReference type="ARBA" id="ARBA00042798"/>
    </source>
</evidence>
<comment type="cofactor">
    <cofactor evidence="1 18">
        <name>Mg(2+)</name>
        <dbReference type="ChEBI" id="CHEBI:18420"/>
    </cofactor>
</comment>
<dbReference type="InterPro" id="IPR000086">
    <property type="entry name" value="NUDIX_hydrolase_dom"/>
</dbReference>
<dbReference type="Pfam" id="PF02581">
    <property type="entry name" value="TMP-TENI"/>
    <property type="match status" value="1"/>
</dbReference>
<dbReference type="GO" id="GO:0035539">
    <property type="term" value="F:8-oxo-7,8-dihydrodeoxyguanosine triphosphate pyrophosphatase activity"/>
    <property type="evidence" value="ECO:0007669"/>
    <property type="project" value="UniProtKB-EC"/>
</dbReference>
<evidence type="ECO:0000256" key="12">
    <source>
        <dbReference type="ARBA" id="ARBA00038905"/>
    </source>
</evidence>
<feature type="binding site" evidence="17">
    <location>
        <position position="30"/>
    </location>
    <ligand>
        <name>8-oxo-dGTP</name>
        <dbReference type="ChEBI" id="CHEBI:77896"/>
    </ligand>
</feature>
<dbReference type="PROSITE" id="PS51462">
    <property type="entry name" value="NUDIX"/>
    <property type="match status" value="1"/>
</dbReference>
<dbReference type="Proteomes" id="UP000295341">
    <property type="component" value="Unassembled WGS sequence"/>
</dbReference>
<comment type="catalytic activity">
    <reaction evidence="10">
        <text>8-oxo-dGTP + H2O = 8-oxo-dGMP + diphosphate + H(+)</text>
        <dbReference type="Rhea" id="RHEA:31575"/>
        <dbReference type="ChEBI" id="CHEBI:15377"/>
        <dbReference type="ChEBI" id="CHEBI:15378"/>
        <dbReference type="ChEBI" id="CHEBI:33019"/>
        <dbReference type="ChEBI" id="CHEBI:63224"/>
        <dbReference type="ChEBI" id="CHEBI:77896"/>
        <dbReference type="EC" id="3.6.1.55"/>
    </reaction>
</comment>
<dbReference type="NCBIfam" id="TIGR00586">
    <property type="entry name" value="mutt"/>
    <property type="match status" value="1"/>
</dbReference>
<dbReference type="Gene3D" id="3.20.20.70">
    <property type="entry name" value="Aldolase class I"/>
    <property type="match status" value="1"/>
</dbReference>
<dbReference type="InterPro" id="IPR015797">
    <property type="entry name" value="NUDIX_hydrolase-like_dom_sf"/>
</dbReference>
<evidence type="ECO:0000259" key="20">
    <source>
        <dbReference type="PROSITE" id="PS51462"/>
    </source>
</evidence>
<dbReference type="EC" id="3.6.1.55" evidence="12"/>
<keyword evidence="3" id="KW-0515">Mutator protein</keyword>
<dbReference type="AlphaFoldDB" id="A0A4R7P615"/>
<keyword evidence="4" id="KW-0235">DNA replication</keyword>
<dbReference type="InterPro" id="IPR020084">
    <property type="entry name" value="NUDIX_hydrolase_CS"/>
</dbReference>
<dbReference type="PRINTS" id="PR00502">
    <property type="entry name" value="NUDIXFAMILY"/>
</dbReference>
<organism evidence="21 22">
    <name type="scientific">Panacagrimonas perspica</name>
    <dbReference type="NCBI Taxonomy" id="381431"/>
    <lineage>
        <taxon>Bacteria</taxon>
        <taxon>Pseudomonadati</taxon>
        <taxon>Pseudomonadota</taxon>
        <taxon>Gammaproteobacteria</taxon>
        <taxon>Nevskiales</taxon>
        <taxon>Nevskiaceae</taxon>
        <taxon>Panacagrimonas</taxon>
    </lineage>
</organism>
<keyword evidence="22" id="KW-1185">Reference proteome</keyword>
<evidence type="ECO:0000256" key="13">
    <source>
        <dbReference type="ARBA" id="ARBA00040794"/>
    </source>
</evidence>